<dbReference type="Proteomes" id="UP000233469">
    <property type="component" value="Unassembled WGS sequence"/>
</dbReference>
<organism evidence="2 3">
    <name type="scientific">Rhizophagus irregularis</name>
    <dbReference type="NCBI Taxonomy" id="588596"/>
    <lineage>
        <taxon>Eukaryota</taxon>
        <taxon>Fungi</taxon>
        <taxon>Fungi incertae sedis</taxon>
        <taxon>Mucoromycota</taxon>
        <taxon>Glomeromycotina</taxon>
        <taxon>Glomeromycetes</taxon>
        <taxon>Glomerales</taxon>
        <taxon>Glomeraceae</taxon>
        <taxon>Rhizophagus</taxon>
    </lineage>
</organism>
<evidence type="ECO:0000256" key="1">
    <source>
        <dbReference type="SAM" id="MobiDB-lite"/>
    </source>
</evidence>
<reference evidence="2 3" key="2">
    <citation type="submission" date="2017-10" db="EMBL/GenBank/DDBJ databases">
        <title>Extensive intraspecific genome diversity in a model arbuscular mycorrhizal fungus.</title>
        <authorList>
            <person name="Chen E.C.H."/>
            <person name="Morin E."/>
            <person name="Baudet D."/>
            <person name="Noel J."/>
            <person name="Ndikumana S."/>
            <person name="Charron P."/>
            <person name="St-Onge C."/>
            <person name="Giorgi J."/>
            <person name="Grigoriev I.V."/>
            <person name="Roux C."/>
            <person name="Martin F.M."/>
            <person name="Corradi N."/>
        </authorList>
    </citation>
    <scope>NUCLEOTIDE SEQUENCE [LARGE SCALE GENOMIC DNA]</scope>
    <source>
        <strain evidence="2 3">C2</strain>
    </source>
</reference>
<evidence type="ECO:0000313" key="3">
    <source>
        <dbReference type="Proteomes" id="UP000233469"/>
    </source>
</evidence>
<feature type="region of interest" description="Disordered" evidence="1">
    <location>
        <begin position="15"/>
        <end position="42"/>
    </location>
</feature>
<comment type="caution">
    <text evidence="2">The sequence shown here is derived from an EMBL/GenBank/DDBJ whole genome shotgun (WGS) entry which is preliminary data.</text>
</comment>
<reference evidence="2 3" key="1">
    <citation type="submission" date="2016-04" db="EMBL/GenBank/DDBJ databases">
        <title>Genome analyses suggest a sexual origin of heterokaryosis in a supposedly ancient asexual fungus.</title>
        <authorList>
            <person name="Ropars J."/>
            <person name="Sedzielewska K."/>
            <person name="Noel J."/>
            <person name="Charron P."/>
            <person name="Farinelli L."/>
            <person name="Marton T."/>
            <person name="Kruger M."/>
            <person name="Pelin A."/>
            <person name="Brachmann A."/>
            <person name="Corradi N."/>
        </authorList>
    </citation>
    <scope>NUCLEOTIDE SEQUENCE [LARGE SCALE GENOMIC DNA]</scope>
    <source>
        <strain evidence="2 3">C2</strain>
    </source>
</reference>
<dbReference type="AlphaFoldDB" id="A0A2N1MBS2"/>
<feature type="compositionally biased region" description="Acidic residues" evidence="1">
    <location>
        <begin position="32"/>
        <end position="42"/>
    </location>
</feature>
<feature type="compositionally biased region" description="Basic and acidic residues" evidence="1">
    <location>
        <begin position="22"/>
        <end position="31"/>
    </location>
</feature>
<accession>A0A2N1MBS2</accession>
<dbReference type="EMBL" id="LLXL01003228">
    <property type="protein sequence ID" value="PKK59087.1"/>
    <property type="molecule type" value="Genomic_DNA"/>
</dbReference>
<evidence type="ECO:0000313" key="2">
    <source>
        <dbReference type="EMBL" id="PKK59087.1"/>
    </source>
</evidence>
<gene>
    <name evidence="2" type="ORF">RhiirC2_795334</name>
</gene>
<name>A0A2N1MBS2_9GLOM</name>
<proteinExistence type="predicted"/>
<sequence length="62" mass="7118">MLDKEIPTEEVLTDEQIINFIQRDENKKDDNNNNDDDDDDDDVIVPLISAKKAIDLLETICV</sequence>
<protein>
    <submittedName>
        <fullName evidence="2">Uncharacterized protein</fullName>
    </submittedName>
</protein>